<name>A0A2X1ZUP0_9FIRM</name>
<gene>
    <name evidence="4" type="primary">xynA1_1</name>
    <name evidence="4" type="ORF">NCTC13076_00973</name>
</gene>
<dbReference type="InterPro" id="IPR017946">
    <property type="entry name" value="PLC-like_Pdiesterase_TIM-brl"/>
</dbReference>
<dbReference type="GO" id="GO:0008081">
    <property type="term" value="F:phosphoric diester hydrolase activity"/>
    <property type="evidence" value="ECO:0007669"/>
    <property type="project" value="InterPro"/>
</dbReference>
<sequence>MKIFKKTFRKMTLSFLVILLFMSNILVNTFALTSKDIKIQSSGGGGSINLTIEFPKLFRLNPEENTEISVLEGSGDVFINEEKFDYTPKPLQIKTENNSFNLKVDSNIDEDIIVNIRTSTFSLILALNTQNSHASVTSFEPFIETDEPDYVDENLSHNVNFRSSITNINNSQEAMDFIQKSNFAFPNNEVNVNTIKDQVDLSLGDQFENEIIYNKTKKCYEISIWSKNDKQDLVKEPLYINSDVNINFDDPKILRYSSLRQITENDSLIENGSLKIEKNNSSPYGNVVLPISNYGRNYTIEAEVIHNGGANNSRWIALSYGLKPINPNENTWSFWQMAIRKNATATNGVEFANMTPSGNWNVKATSPYKEVLKDNTPYKLTIVVEGNEVREYINDELLVVSSLPIEDRDGKIAFSYNNANAELKSLKVTGEIPKNLPKEIVIDDIQNEYVSNIYQPKTQIQIPPTIVANNSNNFTSLASGIKRPATIIFDLDEDLNVIASNAKIPLGSAIESIKKNAMIAFRTNSESTAFKLSRFIDNNKIVDAFIISKNPEIIKEITNHTGMRGVLDFTDKEISRDNLINIVHETNKSNSRIALIPQKLAKRENIKYIQARAIATWVLSDSEDKSLYNNILSGAYGIVTEKPLDAINFIESFKDPSLGNILTRNTIIAAHRSVHTDIPIDIPELNLKAGANLPENSISALKAAMAIHADAAESDVYLAKDNVLVMNHDARTGRLSNKDVLVEDLTSSELKEIKYKEKPDEGIATLDEFFDASKDSDIIHVIEIKSGNLNIGSYLRDTVYKHNMQDRVIFISFSKEQCEKMREFMPEISVGYLGGVTTAITPKTLAVKKLTETLSPMNAFFNNNMSLANYEQAQFSNHRGILFHPWTIRDRGIYEEYFSKSYHGETTDFPFWGMDYLSSVTSSKDNYTKKEVDNNNFIAKSNFKNGNSIDLKNPKLIKIKDQENLFLLGDSYELNNIGKKYTVVSEVLSLKEKGNEEAVKPKNPEEQTNPSKTEDPTYPESPQNPNNPLPLNPEENKEDYYYNSIFDFSRHDHPKTYPVNISFKEDNKNKKNNYPQDINGYWAEDSIKKVLDENLMELINSNFIPNKNSTRAEIVRALAKLEKIDLDSYDKKIFKDVDSNTEIGKMIAWAYENKIIAGYEDGNFRMNNSITREEFASILNRYVVNLNKKFPLEEPVAFTDSKEISTWAKDDVNKAVERGLIYGYEDKSFKPKHNISRAEVAQIFTNLMK</sequence>
<dbReference type="EC" id="3.2.1.8" evidence="4"/>
<evidence type="ECO:0000259" key="2">
    <source>
        <dbReference type="PROSITE" id="PS51272"/>
    </source>
</evidence>
<feature type="compositionally biased region" description="Basic and acidic residues" evidence="1">
    <location>
        <begin position="993"/>
        <end position="1005"/>
    </location>
</feature>
<dbReference type="AlphaFoldDB" id="A0A2X1ZUP0"/>
<dbReference type="Gene3D" id="3.20.20.190">
    <property type="entry name" value="Phosphatidylinositol (PI) phosphodiesterase"/>
    <property type="match status" value="1"/>
</dbReference>
<dbReference type="GeneID" id="83862474"/>
<dbReference type="OrthoDB" id="1698751at2"/>
<proteinExistence type="predicted"/>
<dbReference type="Proteomes" id="UP000250070">
    <property type="component" value="Unassembled WGS sequence"/>
</dbReference>
<accession>A0A2X1ZUP0</accession>
<organism evidence="4 5">
    <name type="scientific">Peptoniphilus harei</name>
    <dbReference type="NCBI Taxonomy" id="54005"/>
    <lineage>
        <taxon>Bacteria</taxon>
        <taxon>Bacillati</taxon>
        <taxon>Bacillota</taxon>
        <taxon>Tissierellia</taxon>
        <taxon>Tissierellales</taxon>
        <taxon>Peptoniphilaceae</taxon>
        <taxon>Peptoniphilus</taxon>
    </lineage>
</organism>
<feature type="domain" description="SLH" evidence="2">
    <location>
        <begin position="1195"/>
        <end position="1249"/>
    </location>
</feature>
<keyword evidence="4" id="KW-0326">Glycosidase</keyword>
<protein>
    <submittedName>
        <fullName evidence="4">Endo-1,4-beta-xylanase A</fullName>
        <ecNumber evidence="4">3.2.1.8</ecNumber>
    </submittedName>
</protein>
<dbReference type="SUPFAM" id="SSF51695">
    <property type="entry name" value="PLC-like phosphodiesterases"/>
    <property type="match status" value="1"/>
</dbReference>
<dbReference type="GO" id="GO:0045493">
    <property type="term" value="P:xylan catabolic process"/>
    <property type="evidence" value="ECO:0007669"/>
    <property type="project" value="UniProtKB-KW"/>
</dbReference>
<evidence type="ECO:0000313" key="4">
    <source>
        <dbReference type="EMBL" id="SPY47076.1"/>
    </source>
</evidence>
<dbReference type="EMBL" id="UATM01000032">
    <property type="protein sequence ID" value="SPY47076.1"/>
    <property type="molecule type" value="Genomic_DNA"/>
</dbReference>
<keyword evidence="4" id="KW-0624">Polysaccharide degradation</keyword>
<reference evidence="4 5" key="1">
    <citation type="submission" date="2018-06" db="EMBL/GenBank/DDBJ databases">
        <authorList>
            <consortium name="Pathogen Informatics"/>
            <person name="Doyle S."/>
        </authorList>
    </citation>
    <scope>NUCLEOTIDE SEQUENCE [LARGE SCALE GENOMIC DNA]</scope>
    <source>
        <strain evidence="4 5">NCTC13076</strain>
    </source>
</reference>
<dbReference type="GO" id="GO:0006629">
    <property type="term" value="P:lipid metabolic process"/>
    <property type="evidence" value="ECO:0007669"/>
    <property type="project" value="InterPro"/>
</dbReference>
<keyword evidence="4" id="KW-0858">Xylan degradation</keyword>
<keyword evidence="4" id="KW-0378">Hydrolase</keyword>
<dbReference type="PANTHER" id="PTHR46211:SF1">
    <property type="entry name" value="GLYCEROPHOSPHODIESTER PHOSPHODIESTERASE, CYTOPLASMIC"/>
    <property type="match status" value="1"/>
</dbReference>
<evidence type="ECO:0000313" key="5">
    <source>
        <dbReference type="Proteomes" id="UP000250070"/>
    </source>
</evidence>
<feature type="domain" description="SLH" evidence="2">
    <location>
        <begin position="1130"/>
        <end position="1193"/>
    </location>
</feature>
<dbReference type="Pfam" id="PF00395">
    <property type="entry name" value="SLH"/>
    <property type="match status" value="2"/>
</dbReference>
<dbReference type="RefSeq" id="WP_112889724.1">
    <property type="nucleotide sequence ID" value="NZ_CP068103.1"/>
</dbReference>
<dbReference type="PROSITE" id="PS51704">
    <property type="entry name" value="GP_PDE"/>
    <property type="match status" value="1"/>
</dbReference>
<feature type="region of interest" description="Disordered" evidence="1">
    <location>
        <begin position="993"/>
        <end position="1036"/>
    </location>
</feature>
<dbReference type="PANTHER" id="PTHR46211">
    <property type="entry name" value="GLYCEROPHOSPHORYL DIESTER PHOSPHODIESTERASE"/>
    <property type="match status" value="1"/>
</dbReference>
<evidence type="ECO:0000256" key="1">
    <source>
        <dbReference type="SAM" id="MobiDB-lite"/>
    </source>
</evidence>
<evidence type="ECO:0000259" key="3">
    <source>
        <dbReference type="PROSITE" id="PS51704"/>
    </source>
</evidence>
<dbReference type="InterPro" id="IPR001119">
    <property type="entry name" value="SLH_dom"/>
</dbReference>
<dbReference type="PROSITE" id="PS51272">
    <property type="entry name" value="SLH"/>
    <property type="match status" value="2"/>
</dbReference>
<dbReference type="InterPro" id="IPR030395">
    <property type="entry name" value="GP_PDE_dom"/>
</dbReference>
<dbReference type="GO" id="GO:0031176">
    <property type="term" value="F:endo-1,4-beta-xylanase activity"/>
    <property type="evidence" value="ECO:0007669"/>
    <property type="project" value="UniProtKB-EC"/>
</dbReference>
<dbReference type="Pfam" id="PF03009">
    <property type="entry name" value="GDPD"/>
    <property type="match status" value="1"/>
</dbReference>
<dbReference type="Gene3D" id="2.60.120.560">
    <property type="entry name" value="Exo-inulinase, domain 1"/>
    <property type="match status" value="1"/>
</dbReference>
<keyword evidence="4" id="KW-0119">Carbohydrate metabolism</keyword>
<feature type="domain" description="GP-PDE" evidence="3">
    <location>
        <begin position="666"/>
        <end position="917"/>
    </location>
</feature>